<protein>
    <submittedName>
        <fullName evidence="2">Uncharacterized protein</fullName>
    </submittedName>
</protein>
<reference evidence="3" key="1">
    <citation type="submission" date="2016-10" db="EMBL/GenBank/DDBJ databases">
        <authorList>
            <person name="Varghese N."/>
            <person name="Submissions S."/>
        </authorList>
    </citation>
    <scope>NUCLEOTIDE SEQUENCE [LARGE SCALE GENOMIC DNA]</scope>
    <source>
        <strain evidence="3">CGMCC 1.6294</strain>
    </source>
</reference>
<evidence type="ECO:0000313" key="2">
    <source>
        <dbReference type="EMBL" id="SFR39402.1"/>
    </source>
</evidence>
<dbReference type="RefSeq" id="WP_091985332.1">
    <property type="nucleotide sequence ID" value="NZ_FOYV01000001.1"/>
</dbReference>
<accession>A0A1I6GB11</accession>
<feature type="transmembrane region" description="Helical" evidence="1">
    <location>
        <begin position="99"/>
        <end position="118"/>
    </location>
</feature>
<keyword evidence="3" id="KW-1185">Reference proteome</keyword>
<evidence type="ECO:0000256" key="1">
    <source>
        <dbReference type="SAM" id="Phobius"/>
    </source>
</evidence>
<keyword evidence="1" id="KW-0472">Membrane</keyword>
<dbReference type="Proteomes" id="UP000199290">
    <property type="component" value="Unassembled WGS sequence"/>
</dbReference>
<proteinExistence type="predicted"/>
<dbReference type="EMBL" id="FOYV01000001">
    <property type="protein sequence ID" value="SFR39402.1"/>
    <property type="molecule type" value="Genomic_DNA"/>
</dbReference>
<dbReference type="STRING" id="375760.SAMN04488073_0369"/>
<dbReference type="AlphaFoldDB" id="A0A1I6GB11"/>
<feature type="transmembrane region" description="Helical" evidence="1">
    <location>
        <begin position="21"/>
        <end position="42"/>
    </location>
</feature>
<sequence length="226" mass="25233">MNNKDNQGTAIGQRNGRAKGWLIFFGSLFGGLLGILTIWIFFTDSSTGLFDTANGILFSKPRTGLNQQETLLLQQMIENGAIMTPSEVMSEVSSFYERVITILTTLIAFLGVIAYMYVRTVSEEAALKTVREAVVSQIDSDAHKKDILEAVKSVVEPELKRRLDPKVSGLDTYMKDLDAKLEEFQEVAQRMPSEDVVEDIYARISMITRHIALEDEEESGGDLDLE</sequence>
<gene>
    <name evidence="2" type="ORF">SAMN04488073_0369</name>
</gene>
<keyword evidence="1" id="KW-1133">Transmembrane helix</keyword>
<name>A0A1I6GB11_9GAMM</name>
<keyword evidence="1" id="KW-0812">Transmembrane</keyword>
<organism evidence="2 3">
    <name type="scientific">Marinobacter gudaonensis</name>
    <dbReference type="NCBI Taxonomy" id="375760"/>
    <lineage>
        <taxon>Bacteria</taxon>
        <taxon>Pseudomonadati</taxon>
        <taxon>Pseudomonadota</taxon>
        <taxon>Gammaproteobacteria</taxon>
        <taxon>Pseudomonadales</taxon>
        <taxon>Marinobacteraceae</taxon>
        <taxon>Marinobacter</taxon>
    </lineage>
</organism>
<evidence type="ECO:0000313" key="3">
    <source>
        <dbReference type="Proteomes" id="UP000199290"/>
    </source>
</evidence>